<feature type="region of interest" description="Disordered" evidence="1">
    <location>
        <begin position="1"/>
        <end position="20"/>
    </location>
</feature>
<organism evidence="2 3">
    <name type="scientific">Aldrovandia affinis</name>
    <dbReference type="NCBI Taxonomy" id="143900"/>
    <lineage>
        <taxon>Eukaryota</taxon>
        <taxon>Metazoa</taxon>
        <taxon>Chordata</taxon>
        <taxon>Craniata</taxon>
        <taxon>Vertebrata</taxon>
        <taxon>Euteleostomi</taxon>
        <taxon>Actinopterygii</taxon>
        <taxon>Neopterygii</taxon>
        <taxon>Teleostei</taxon>
        <taxon>Notacanthiformes</taxon>
        <taxon>Halosauridae</taxon>
        <taxon>Aldrovandia</taxon>
    </lineage>
</organism>
<evidence type="ECO:0000313" key="3">
    <source>
        <dbReference type="Proteomes" id="UP001221898"/>
    </source>
</evidence>
<gene>
    <name evidence="2" type="ORF">AAFF_G00078800</name>
</gene>
<name>A0AAD7RXG8_9TELE</name>
<evidence type="ECO:0000313" key="2">
    <source>
        <dbReference type="EMBL" id="KAJ8392074.1"/>
    </source>
</evidence>
<evidence type="ECO:0000256" key="1">
    <source>
        <dbReference type="SAM" id="MobiDB-lite"/>
    </source>
</evidence>
<sequence>MEKEGVFPPIATAPPSGEKSSDHLVAWEARELLSVAVVTVQLVCVTPDHGGQGLDGGRELKLRASATPGPVNSRWLAPNRPSLTALLFSLCNGLRPNLRCGLDSRAEKTYPCLGRGMGVEPCNPEPLWTVHNCPPQLPVAALLSWIIDHHLHPVKHLHLTLGQWQCLQEQPETGFRLFTPVISNNDIQVEFQRCNGTKTWKMVAYFQMLRLNFWASLHG</sequence>
<accession>A0AAD7RXG8</accession>
<keyword evidence="3" id="KW-1185">Reference proteome</keyword>
<protein>
    <submittedName>
        <fullName evidence="2">Uncharacterized protein</fullName>
    </submittedName>
</protein>
<dbReference type="AlphaFoldDB" id="A0AAD7RXG8"/>
<dbReference type="Proteomes" id="UP001221898">
    <property type="component" value="Unassembled WGS sequence"/>
</dbReference>
<comment type="caution">
    <text evidence="2">The sequence shown here is derived from an EMBL/GenBank/DDBJ whole genome shotgun (WGS) entry which is preliminary data.</text>
</comment>
<dbReference type="EMBL" id="JAINUG010000149">
    <property type="protein sequence ID" value="KAJ8392074.1"/>
    <property type="molecule type" value="Genomic_DNA"/>
</dbReference>
<proteinExistence type="predicted"/>
<reference evidence="2" key="1">
    <citation type="journal article" date="2023" name="Science">
        <title>Genome structures resolve the early diversification of teleost fishes.</title>
        <authorList>
            <person name="Parey E."/>
            <person name="Louis A."/>
            <person name="Montfort J."/>
            <person name="Bouchez O."/>
            <person name="Roques C."/>
            <person name="Iampietro C."/>
            <person name="Lluch J."/>
            <person name="Castinel A."/>
            <person name="Donnadieu C."/>
            <person name="Desvignes T."/>
            <person name="Floi Bucao C."/>
            <person name="Jouanno E."/>
            <person name="Wen M."/>
            <person name="Mejri S."/>
            <person name="Dirks R."/>
            <person name="Jansen H."/>
            <person name="Henkel C."/>
            <person name="Chen W.J."/>
            <person name="Zahm M."/>
            <person name="Cabau C."/>
            <person name="Klopp C."/>
            <person name="Thompson A.W."/>
            <person name="Robinson-Rechavi M."/>
            <person name="Braasch I."/>
            <person name="Lecointre G."/>
            <person name="Bobe J."/>
            <person name="Postlethwait J.H."/>
            <person name="Berthelot C."/>
            <person name="Roest Crollius H."/>
            <person name="Guiguen Y."/>
        </authorList>
    </citation>
    <scope>NUCLEOTIDE SEQUENCE</scope>
    <source>
        <strain evidence="2">NC1722</strain>
    </source>
</reference>